<dbReference type="InterPro" id="IPR018357">
    <property type="entry name" value="Hexapep_transf_CS"/>
</dbReference>
<dbReference type="KEGG" id="mana:MAMMFC1_01385"/>
<evidence type="ECO:0000256" key="3">
    <source>
        <dbReference type="PIRSR" id="PIRSR620019-1"/>
    </source>
</evidence>
<accession>A0A348AI26</accession>
<dbReference type="CDD" id="cd03360">
    <property type="entry name" value="LbH_AT_putative"/>
    <property type="match status" value="1"/>
</dbReference>
<name>A0A348AI26_9FIRM</name>
<dbReference type="OrthoDB" id="9812571at2"/>
<dbReference type="GO" id="GO:0016746">
    <property type="term" value="F:acyltransferase activity"/>
    <property type="evidence" value="ECO:0007669"/>
    <property type="project" value="UniProtKB-KW"/>
</dbReference>
<dbReference type="PANTHER" id="PTHR43300:SF7">
    <property type="entry name" value="UDP-N-ACETYLBACILLOSAMINE N-ACETYLTRANSFERASE"/>
    <property type="match status" value="1"/>
</dbReference>
<evidence type="ECO:0000259" key="5">
    <source>
        <dbReference type="Pfam" id="PF17836"/>
    </source>
</evidence>
<dbReference type="Gene3D" id="3.40.50.20">
    <property type="match status" value="1"/>
</dbReference>
<dbReference type="AlphaFoldDB" id="A0A348AI26"/>
<dbReference type="Pfam" id="PF00132">
    <property type="entry name" value="Hexapep"/>
    <property type="match status" value="1"/>
</dbReference>
<dbReference type="EMBL" id="AP018449">
    <property type="protein sequence ID" value="BBB90724.1"/>
    <property type="molecule type" value="Genomic_DNA"/>
</dbReference>
<feature type="binding site" evidence="4">
    <location>
        <position position="178"/>
    </location>
    <ligand>
        <name>acetyl-CoA</name>
        <dbReference type="ChEBI" id="CHEBI:57288"/>
    </ligand>
</feature>
<dbReference type="InterPro" id="IPR001451">
    <property type="entry name" value="Hexapep"/>
</dbReference>
<proteinExistence type="predicted"/>
<dbReference type="RefSeq" id="WP_126307606.1">
    <property type="nucleotide sequence ID" value="NZ_AP018449.1"/>
</dbReference>
<feature type="active site" description="Proton acceptor" evidence="3">
    <location>
        <position position="148"/>
    </location>
</feature>
<feature type="binding site" evidence="4">
    <location>
        <position position="157"/>
    </location>
    <ligand>
        <name>acetyl-CoA</name>
        <dbReference type="ChEBI" id="CHEBI:57288"/>
    </ligand>
</feature>
<gene>
    <name evidence="6" type="primary">epsM_2</name>
    <name evidence="6" type="ORF">MAMMFC1_01385</name>
</gene>
<reference evidence="6 7" key="1">
    <citation type="journal article" date="2018" name="Int. J. Syst. Evol. Microbiol.">
        <title>Methylomusa anaerophila gen. nov., sp. nov., an anaerobic methanol-utilizing bacterium isolated from a microbial fuel cell.</title>
        <authorList>
            <person name="Amano N."/>
            <person name="Yamamuro A."/>
            <person name="Miyahara M."/>
            <person name="Kouzuma A."/>
            <person name="Abe T."/>
            <person name="Watanabe K."/>
        </authorList>
    </citation>
    <scope>NUCLEOTIDE SEQUENCE [LARGE SCALE GENOMIC DNA]</scope>
    <source>
        <strain evidence="6 7">MMFC1</strain>
    </source>
</reference>
<dbReference type="Gene3D" id="2.160.10.10">
    <property type="entry name" value="Hexapeptide repeat proteins"/>
    <property type="match status" value="1"/>
</dbReference>
<organism evidence="6 7">
    <name type="scientific">Methylomusa anaerophila</name>
    <dbReference type="NCBI Taxonomy" id="1930071"/>
    <lineage>
        <taxon>Bacteria</taxon>
        <taxon>Bacillati</taxon>
        <taxon>Bacillota</taxon>
        <taxon>Negativicutes</taxon>
        <taxon>Selenomonadales</taxon>
        <taxon>Sporomusaceae</taxon>
        <taxon>Methylomusa</taxon>
    </lineage>
</organism>
<dbReference type="InterPro" id="IPR011004">
    <property type="entry name" value="Trimer_LpxA-like_sf"/>
</dbReference>
<feature type="site" description="Increases basicity of active site His" evidence="3">
    <location>
        <position position="149"/>
    </location>
</feature>
<keyword evidence="2" id="KW-0677">Repeat</keyword>
<dbReference type="EC" id="2.3.1.-" evidence="6"/>
<feature type="binding site" evidence="4">
    <location>
        <position position="81"/>
    </location>
    <ligand>
        <name>substrate</name>
    </ligand>
</feature>
<evidence type="ECO:0000256" key="4">
    <source>
        <dbReference type="PIRSR" id="PIRSR620019-2"/>
    </source>
</evidence>
<dbReference type="InterPro" id="IPR050179">
    <property type="entry name" value="Trans_hexapeptide_repeat"/>
</dbReference>
<dbReference type="InterPro" id="IPR020019">
    <property type="entry name" value="AcTrfase_PglD-like"/>
</dbReference>
<dbReference type="InterPro" id="IPR041561">
    <property type="entry name" value="PglD_N"/>
</dbReference>
<evidence type="ECO:0000313" key="6">
    <source>
        <dbReference type="EMBL" id="BBB90724.1"/>
    </source>
</evidence>
<protein>
    <submittedName>
        <fullName evidence="6">Putative acetyltransferase EpsM</fullName>
        <ecNumber evidence="6">2.3.1.-</ecNumber>
    </submittedName>
</protein>
<sequence length="224" mass="23284">MPELKNNVILVGAGGHAKVIIDILRSRQQYTIVTCVDRPEKAGGMVGGVPVVSDASSVDRLFATVGPMLDSGITKAFVAIGDNRRRMVIVDKMREWGFTLVNAISPFAYVSETVKLSDGIAIMPGAVVNADATIMADAIINTNASVDHDCIIMNCSHVAPGCSIAGNVTIGQGTFVGIGAKVIPNLCIGDWSVIGAGATVVSNLPAHVVAFGVPAKVQKFLAKI</sequence>
<dbReference type="PANTHER" id="PTHR43300">
    <property type="entry name" value="ACETYLTRANSFERASE"/>
    <property type="match status" value="1"/>
</dbReference>
<dbReference type="Pfam" id="PF17836">
    <property type="entry name" value="PglD_N"/>
    <property type="match status" value="1"/>
</dbReference>
<dbReference type="NCBIfam" id="TIGR03570">
    <property type="entry name" value="NeuD_NnaD"/>
    <property type="match status" value="1"/>
</dbReference>
<evidence type="ECO:0000256" key="1">
    <source>
        <dbReference type="ARBA" id="ARBA00022679"/>
    </source>
</evidence>
<keyword evidence="7" id="KW-1185">Reference proteome</keyword>
<dbReference type="SUPFAM" id="SSF51161">
    <property type="entry name" value="Trimeric LpxA-like enzymes"/>
    <property type="match status" value="1"/>
</dbReference>
<keyword evidence="1 6" id="KW-0808">Transferase</keyword>
<evidence type="ECO:0000256" key="2">
    <source>
        <dbReference type="ARBA" id="ARBA00022737"/>
    </source>
</evidence>
<keyword evidence="6" id="KW-0012">Acyltransferase</keyword>
<dbReference type="Proteomes" id="UP000276437">
    <property type="component" value="Chromosome"/>
</dbReference>
<evidence type="ECO:0000313" key="7">
    <source>
        <dbReference type="Proteomes" id="UP000276437"/>
    </source>
</evidence>
<dbReference type="PROSITE" id="PS00101">
    <property type="entry name" value="HEXAPEP_TRANSFERASES"/>
    <property type="match status" value="1"/>
</dbReference>
<feature type="domain" description="PglD N-terminal" evidence="5">
    <location>
        <begin position="7"/>
        <end position="92"/>
    </location>
</feature>